<dbReference type="InterPro" id="IPR006994">
    <property type="entry name" value="TCF25/Rqc1"/>
</dbReference>
<dbReference type="PANTHER" id="PTHR22684:SF0">
    <property type="entry name" value="RIBOSOME QUALITY CONTROL COMPLEX SUBUNIT TCF25"/>
    <property type="match status" value="1"/>
</dbReference>
<protein>
    <submittedName>
        <fullName evidence="2">Transcription factor 25</fullName>
    </submittedName>
</protein>
<dbReference type="EMBL" id="KQ435724">
    <property type="protein sequence ID" value="KOX78468.1"/>
    <property type="molecule type" value="Genomic_DNA"/>
</dbReference>
<evidence type="ECO:0000313" key="2">
    <source>
        <dbReference type="EMBL" id="KOX78468.1"/>
    </source>
</evidence>
<name>A0A0N0BJ12_9HYME</name>
<dbReference type="Proteomes" id="UP000053105">
    <property type="component" value="Unassembled WGS sequence"/>
</dbReference>
<dbReference type="Pfam" id="PF04910">
    <property type="entry name" value="Tcf25"/>
    <property type="match status" value="2"/>
</dbReference>
<dbReference type="STRING" id="166423.A0A0N0BJ12"/>
<gene>
    <name evidence="2" type="ORF">WN51_07875</name>
</gene>
<dbReference type="PANTHER" id="PTHR22684">
    <property type="entry name" value="NULP1-RELATED"/>
    <property type="match status" value="1"/>
</dbReference>
<dbReference type="AlphaFoldDB" id="A0A0N0BJ12"/>
<feature type="compositionally biased region" description="Basic residues" evidence="1">
    <location>
        <begin position="74"/>
        <end position="85"/>
    </location>
</feature>
<accession>A0A0N0BJ12</accession>
<keyword evidence="3" id="KW-1185">Reference proteome</keyword>
<dbReference type="GO" id="GO:1990112">
    <property type="term" value="C:RQC complex"/>
    <property type="evidence" value="ECO:0007669"/>
    <property type="project" value="TreeGrafter"/>
</dbReference>
<feature type="compositionally biased region" description="Acidic residues" evidence="1">
    <location>
        <begin position="51"/>
        <end position="63"/>
    </location>
</feature>
<sequence length="549" mass="63221">MSTRYIKKVYGGDVLTETDSENESELKSSLIGNVKSKAFNLFDVLNQNSDTNEEKETEEEDGEGAANENNTDKAKRKRRKKRRRKIENSKAQVVDAKEEDVDEIERTVKEVNKLLGEPLPGCSFQNAENSQLEQKSKEDILLVQHKHLNPYNELKRIFGSKTVKAEQNNRRNRNSRFRHLKKTWLVSARDNWPPITKFGLSMSFDHTMEFTNKVQYFVYDHSPSYRQVQLKFLQAVESLNPENIVNIINMHSYHIDALLQLAELLCKLNEDLALAAEFTERALYCLECSFHPLFNITTEGDPLAVILCLDFYALKAKEYKWFIEFCNFWDSTRNLTQLPNIAFSLALAHFHLDNVILANELLQNALIMFPGVLMSLLEKCGIQSDEMVQSHDYFNTKAIISTSSALEKLQNLYVIRNFLLWKEANLLPWLRENVHTVLNRVDSKDDYVKYCEIKRSKRYQGKLPKNILRHIILSDIKDITVSVQEVQNDGSVLSYDPLPPVDSIDIYKRPTTLTNTNRASSNLLSLFFSSLFTDISGDVADALEGLNLL</sequence>
<reference evidence="2 3" key="1">
    <citation type="submission" date="2015-07" db="EMBL/GenBank/DDBJ databases">
        <title>The genome of Melipona quadrifasciata.</title>
        <authorList>
            <person name="Pan H."/>
            <person name="Kapheim K."/>
        </authorList>
    </citation>
    <scope>NUCLEOTIDE SEQUENCE [LARGE SCALE GENOMIC DNA]</scope>
    <source>
        <strain evidence="2">0111107301</strain>
        <tissue evidence="2">Whole body</tissue>
    </source>
</reference>
<dbReference type="OrthoDB" id="205993at2759"/>
<organism evidence="2 3">
    <name type="scientific">Melipona quadrifasciata</name>
    <dbReference type="NCBI Taxonomy" id="166423"/>
    <lineage>
        <taxon>Eukaryota</taxon>
        <taxon>Metazoa</taxon>
        <taxon>Ecdysozoa</taxon>
        <taxon>Arthropoda</taxon>
        <taxon>Hexapoda</taxon>
        <taxon>Insecta</taxon>
        <taxon>Pterygota</taxon>
        <taxon>Neoptera</taxon>
        <taxon>Endopterygota</taxon>
        <taxon>Hymenoptera</taxon>
        <taxon>Apocrita</taxon>
        <taxon>Aculeata</taxon>
        <taxon>Apoidea</taxon>
        <taxon>Anthophila</taxon>
        <taxon>Apidae</taxon>
        <taxon>Melipona</taxon>
    </lineage>
</organism>
<proteinExistence type="predicted"/>
<evidence type="ECO:0000313" key="3">
    <source>
        <dbReference type="Proteomes" id="UP000053105"/>
    </source>
</evidence>
<feature type="region of interest" description="Disordered" evidence="1">
    <location>
        <begin position="45"/>
        <end position="100"/>
    </location>
</feature>
<evidence type="ECO:0000256" key="1">
    <source>
        <dbReference type="SAM" id="MobiDB-lite"/>
    </source>
</evidence>